<evidence type="ECO:0000313" key="4">
    <source>
        <dbReference type="EMBL" id="MBI3540058.1"/>
    </source>
</evidence>
<evidence type="ECO:0000259" key="3">
    <source>
        <dbReference type="Pfam" id="PF00144"/>
    </source>
</evidence>
<dbReference type="Pfam" id="PF00144">
    <property type="entry name" value="Beta-lactamase"/>
    <property type="match status" value="1"/>
</dbReference>
<dbReference type="PANTHER" id="PTHR43283">
    <property type="entry name" value="BETA-LACTAMASE-RELATED"/>
    <property type="match status" value="1"/>
</dbReference>
<feature type="region of interest" description="Disordered" evidence="1">
    <location>
        <begin position="131"/>
        <end position="153"/>
    </location>
</feature>
<dbReference type="Proteomes" id="UP000807850">
    <property type="component" value="Unassembled WGS sequence"/>
</dbReference>
<accession>A0A9D6L6Z0</accession>
<dbReference type="PANTHER" id="PTHR43283:SF3">
    <property type="entry name" value="BETA-LACTAMASE FAMILY PROTEIN (AFU_ORTHOLOGUE AFUA_5G07500)"/>
    <property type="match status" value="1"/>
</dbReference>
<dbReference type="AlphaFoldDB" id="A0A9D6L6Z0"/>
<evidence type="ECO:0000256" key="1">
    <source>
        <dbReference type="SAM" id="MobiDB-lite"/>
    </source>
</evidence>
<gene>
    <name evidence="4" type="ORF">HY076_07275</name>
</gene>
<proteinExistence type="predicted"/>
<dbReference type="InterPro" id="IPR001466">
    <property type="entry name" value="Beta-lactam-related"/>
</dbReference>
<evidence type="ECO:0000313" key="5">
    <source>
        <dbReference type="Proteomes" id="UP000807850"/>
    </source>
</evidence>
<dbReference type="SUPFAM" id="SSF56601">
    <property type="entry name" value="beta-lactamase/transpeptidase-like"/>
    <property type="match status" value="1"/>
</dbReference>
<name>A0A9D6L6Z0_UNCEI</name>
<dbReference type="EMBL" id="JACQAY010000236">
    <property type="protein sequence ID" value="MBI3540058.1"/>
    <property type="molecule type" value="Genomic_DNA"/>
</dbReference>
<feature type="compositionally biased region" description="Low complexity" evidence="1">
    <location>
        <begin position="139"/>
        <end position="153"/>
    </location>
</feature>
<comment type="caution">
    <text evidence="4">The sequence shown here is derived from an EMBL/GenBank/DDBJ whole genome shotgun (WGS) entry which is preliminary data.</text>
</comment>
<reference evidence="4" key="1">
    <citation type="submission" date="2020-07" db="EMBL/GenBank/DDBJ databases">
        <title>Huge and variable diversity of episymbiotic CPR bacteria and DPANN archaea in groundwater ecosystems.</title>
        <authorList>
            <person name="He C.Y."/>
            <person name="Keren R."/>
            <person name="Whittaker M."/>
            <person name="Farag I.F."/>
            <person name="Doudna J."/>
            <person name="Cate J.H.D."/>
            <person name="Banfield J.F."/>
        </authorList>
    </citation>
    <scope>NUCLEOTIDE SEQUENCE</scope>
    <source>
        <strain evidence="4">NC_groundwater_928_Pr1_S-0.2um_72_17</strain>
    </source>
</reference>
<protein>
    <submittedName>
        <fullName evidence="4">Beta-lactamase family protein</fullName>
    </submittedName>
</protein>
<sequence length="153" mass="16010">MRRALVMALLAALAGAPAHAAAFPPDSAVRAILAARVATGRVPGLVVGLLDHGATRVIVAGVADSASTRPLDGRTVFEIGSVTKVFTATLLADMARRGEVRLDQPVAELLPKTVHVPSARACRGSRATWRPRGPIPTPSTRCRCSTISSRTTR</sequence>
<dbReference type="InterPro" id="IPR050789">
    <property type="entry name" value="Diverse_Enzym_Activities"/>
</dbReference>
<dbReference type="Gene3D" id="3.40.710.10">
    <property type="entry name" value="DD-peptidase/beta-lactamase superfamily"/>
    <property type="match status" value="1"/>
</dbReference>
<organism evidence="4 5">
    <name type="scientific">Eiseniibacteriota bacterium</name>
    <dbReference type="NCBI Taxonomy" id="2212470"/>
    <lineage>
        <taxon>Bacteria</taxon>
        <taxon>Candidatus Eiseniibacteriota</taxon>
    </lineage>
</organism>
<keyword evidence="2" id="KW-0732">Signal</keyword>
<dbReference type="InterPro" id="IPR012338">
    <property type="entry name" value="Beta-lactam/transpept-like"/>
</dbReference>
<feature type="domain" description="Beta-lactamase-related" evidence="3">
    <location>
        <begin position="29"/>
        <end position="112"/>
    </location>
</feature>
<feature type="chain" id="PRO_5039689662" evidence="2">
    <location>
        <begin position="21"/>
        <end position="153"/>
    </location>
</feature>
<feature type="signal peptide" evidence="2">
    <location>
        <begin position="1"/>
        <end position="20"/>
    </location>
</feature>
<evidence type="ECO:0000256" key="2">
    <source>
        <dbReference type="SAM" id="SignalP"/>
    </source>
</evidence>